<keyword evidence="1" id="KW-0732">Signal</keyword>
<dbReference type="InterPro" id="IPR010620">
    <property type="entry name" value="SBBP_repeat"/>
</dbReference>
<feature type="chain" id="PRO_5013354360" description="Bulb-type lectin domain-containing protein" evidence="1">
    <location>
        <begin position="27"/>
        <end position="1138"/>
    </location>
</feature>
<comment type="caution">
    <text evidence="2">The sequence shown here is derived from an EMBL/GenBank/DDBJ whole genome shotgun (WGS) entry which is preliminary data.</text>
</comment>
<dbReference type="PANTHER" id="PTHR35580">
    <property type="entry name" value="CELL SURFACE GLYCOPROTEIN (S-LAYER PROTEIN)-LIKE PROTEIN"/>
    <property type="match status" value="1"/>
</dbReference>
<accession>A0A2A4T3B7</accession>
<dbReference type="AlphaFoldDB" id="A0A2A4T3B7"/>
<dbReference type="Gene3D" id="2.40.10.500">
    <property type="match status" value="1"/>
</dbReference>
<dbReference type="PANTHER" id="PTHR35580:SF1">
    <property type="entry name" value="PHYTASE-LIKE DOMAIN-CONTAINING PROTEIN"/>
    <property type="match status" value="1"/>
</dbReference>
<gene>
    <name evidence="2" type="ORF">COB67_07720</name>
</gene>
<name>A0A2A4T3B7_9DELT</name>
<evidence type="ECO:0000313" key="2">
    <source>
        <dbReference type="EMBL" id="PCI27821.1"/>
    </source>
</evidence>
<dbReference type="EMBL" id="NVSR01000048">
    <property type="protein sequence ID" value="PCI27821.1"/>
    <property type="molecule type" value="Genomic_DNA"/>
</dbReference>
<sequence length="1138" mass="118434">MKFFKINRFLGIFALLVIALLMTSCAKDKEKSTDKSTDLEEGTITISGTVSNGGALTETAVLVLNSDYSEISSCTTNSQGKFSCDVKKAEVSDYMLLQAGGMSSIIVEKNRLDKDLYIHVNIITDYIATQLLGSTINSQLHKMEPSPLQRLALMGNNALGWIISTAYAQILTTVDLTAFDAQVSLVTSAFGVDATTYVTSTSFSPRVIGDDSTGSVADDFQETVVETLRGGVTFDSLIADATSSATPIVTGGIFQIRLASIALSRDTSAASINTALSTLVTTAASTAIGAVFERITTSIEKIKTAAAANTTTNTTQLKGVAISGLKNTLVSMLEDNAGATALTDSSQLTTMVDNTTDILQDSIVTGTASAAADTNLQNADGTINTSGISSVISNAAMQSGAVILQLNDIFTTTGLISTVGGTAFSSSISSVFTTTASTILTQVAIDGVANIGDSLATVSSTITSNTTTALSDITTVITDLGLVTNSVTPVVDVPSVTVPATGEEGFLISPISGNTGEDGTTATFTIRLTSQPTRNVLIDVSSLNPAEGVISTSLSFTTTTWNTLQTVTVVGQDDNIIDGDQSYRIQLTMGHTADDIYSSLNPSDIAVINEDNDSAGFTIGSISGIVDEAGGQATFTVKLTSQPTEDVTIGITSSDIAEAAVSTVTLTFTSEDWNINQTVTITGQDDGQNDGNESFSIVLAAATSSDSNYNELDPDDLSLTSYAWLGTVYTGTSASDEGKGIARDSSGNLYVVGSTGGALDGETNMGSDDMFLVKYSAVGKRVWTKLLGSTSGDSANGVTVDNAGNIYVVGETMGDFDGHSLSATTATFDPFLVKYDASGTKLWSRTLQGNGERAFGESVATDSLGNVYISGYTYSSDFEGLSADKGHFFAKFDSSGTKIWTKMFGTAANQYDNFGGYIALDDSDNMYFMGTTKLELAGYTNQGNSDITLTKYDASGDQLWEKQFGSAGSDTAGGIAVDSSGNIVITGKFSGDLGGDTLLGDSDIFIGKYDASGVELWSHLLPASSYNYDHDMGNGVVIDSSGDIYITGAQGDVEDAAFDNRGNNVTLAKYSADGTKQWVRGILGGFAAGRGLVLDASGTTIFLTGSSSSNSGPTFDGITGLGFSDYLILKYDFAGNKQ</sequence>
<evidence type="ECO:0008006" key="4">
    <source>
        <dbReference type="Google" id="ProtNLM"/>
    </source>
</evidence>
<reference evidence="3" key="1">
    <citation type="submission" date="2017-08" db="EMBL/GenBank/DDBJ databases">
        <title>A dynamic microbial community with high functional redundancy inhabits the cold, oxic subseafloor aquifer.</title>
        <authorList>
            <person name="Tully B.J."/>
            <person name="Wheat C.G."/>
            <person name="Glazer B.T."/>
            <person name="Huber J.A."/>
        </authorList>
    </citation>
    <scope>NUCLEOTIDE SEQUENCE [LARGE SCALE GENOMIC DNA]</scope>
</reference>
<dbReference type="SUPFAM" id="SSF101898">
    <property type="entry name" value="NHL repeat"/>
    <property type="match status" value="1"/>
</dbReference>
<dbReference type="Gene3D" id="2.120.10.30">
    <property type="entry name" value="TolB, C-terminal domain"/>
    <property type="match status" value="1"/>
</dbReference>
<dbReference type="InterPro" id="IPR038081">
    <property type="entry name" value="CalX-like_sf"/>
</dbReference>
<dbReference type="Proteomes" id="UP000218113">
    <property type="component" value="Unassembled WGS sequence"/>
</dbReference>
<feature type="signal peptide" evidence="1">
    <location>
        <begin position="1"/>
        <end position="26"/>
    </location>
</feature>
<organism evidence="2 3">
    <name type="scientific">SAR324 cluster bacterium</name>
    <dbReference type="NCBI Taxonomy" id="2024889"/>
    <lineage>
        <taxon>Bacteria</taxon>
        <taxon>Deltaproteobacteria</taxon>
        <taxon>SAR324 cluster</taxon>
    </lineage>
</organism>
<proteinExistence type="predicted"/>
<dbReference type="InterPro" id="IPR052918">
    <property type="entry name" value="Motility_Chemotaxis_Reg"/>
</dbReference>
<dbReference type="PROSITE" id="PS51257">
    <property type="entry name" value="PROKAR_LIPOPROTEIN"/>
    <property type="match status" value="1"/>
</dbReference>
<evidence type="ECO:0000313" key="3">
    <source>
        <dbReference type="Proteomes" id="UP000218113"/>
    </source>
</evidence>
<evidence type="ECO:0000256" key="1">
    <source>
        <dbReference type="SAM" id="SignalP"/>
    </source>
</evidence>
<dbReference type="InterPro" id="IPR011042">
    <property type="entry name" value="6-blade_b-propeller_TolB-like"/>
</dbReference>
<protein>
    <recommendedName>
        <fullName evidence="4">Bulb-type lectin domain-containing protein</fullName>
    </recommendedName>
</protein>
<dbReference type="Gene3D" id="2.60.40.2030">
    <property type="match status" value="1"/>
</dbReference>
<dbReference type="SUPFAM" id="SSF141072">
    <property type="entry name" value="CalX-like"/>
    <property type="match status" value="1"/>
</dbReference>
<dbReference type="Pfam" id="PF06739">
    <property type="entry name" value="SBBP"/>
    <property type="match status" value="3"/>
</dbReference>